<dbReference type="InterPro" id="IPR036986">
    <property type="entry name" value="S4_RNA-bd_sf"/>
</dbReference>
<evidence type="ECO:0000256" key="1">
    <source>
        <dbReference type="ARBA" id="ARBA00008348"/>
    </source>
</evidence>
<dbReference type="GO" id="GO:0005829">
    <property type="term" value="C:cytosol"/>
    <property type="evidence" value="ECO:0007669"/>
    <property type="project" value="UniProtKB-ARBA"/>
</dbReference>
<evidence type="ECO:0000256" key="3">
    <source>
        <dbReference type="ARBA" id="ARBA00023235"/>
    </source>
</evidence>
<evidence type="ECO:0000256" key="7">
    <source>
        <dbReference type="RuleBase" id="RU003887"/>
    </source>
</evidence>
<dbReference type="SUPFAM" id="SSF55174">
    <property type="entry name" value="Alpha-L RNA-binding motif"/>
    <property type="match status" value="1"/>
</dbReference>
<proteinExistence type="inferred from homology"/>
<evidence type="ECO:0000256" key="4">
    <source>
        <dbReference type="ARBA" id="ARBA00036749"/>
    </source>
</evidence>
<dbReference type="InterPro" id="IPR020094">
    <property type="entry name" value="TruA/RsuA/RluB/E/F_N"/>
</dbReference>
<dbReference type="NCBIfam" id="TIGR00093">
    <property type="entry name" value="pseudouridine synthase"/>
    <property type="match status" value="1"/>
</dbReference>
<dbReference type="GO" id="GO:0000455">
    <property type="term" value="P:enzyme-directed rRNA pseudouridine synthesis"/>
    <property type="evidence" value="ECO:0007669"/>
    <property type="project" value="UniProtKB-ARBA"/>
</dbReference>
<keyword evidence="3 7" id="KW-0413">Isomerase</keyword>
<evidence type="ECO:0000259" key="8">
    <source>
        <dbReference type="SMART" id="SM00363"/>
    </source>
</evidence>
<evidence type="ECO:0000256" key="6">
    <source>
        <dbReference type="PROSITE-ProRule" id="PRU00182"/>
    </source>
</evidence>
<gene>
    <name evidence="9" type="ORF">N479_10745</name>
</gene>
<dbReference type="SUPFAM" id="SSF55120">
    <property type="entry name" value="Pseudouridine synthase"/>
    <property type="match status" value="1"/>
</dbReference>
<dbReference type="NCBIfam" id="NF008097">
    <property type="entry name" value="PRK10839.1"/>
    <property type="match status" value="1"/>
</dbReference>
<evidence type="ECO:0000313" key="9">
    <source>
        <dbReference type="EMBL" id="KKE83880.1"/>
    </source>
</evidence>
<dbReference type="InterPro" id="IPR002942">
    <property type="entry name" value="S4_RNA-bd"/>
</dbReference>
<dbReference type="InterPro" id="IPR018496">
    <property type="entry name" value="PsdUridine_synth_RsuA/RluB_CS"/>
</dbReference>
<dbReference type="PANTHER" id="PTHR47683">
    <property type="entry name" value="PSEUDOURIDINE SYNTHASE FAMILY PROTEIN-RELATED"/>
    <property type="match status" value="1"/>
</dbReference>
<dbReference type="AlphaFoldDB" id="A0A0F6ACH8"/>
<dbReference type="GO" id="GO:0160136">
    <property type="term" value="F:16S rRNA pseudouridine(516) synthase activity"/>
    <property type="evidence" value="ECO:0007669"/>
    <property type="project" value="UniProtKB-EC"/>
</dbReference>
<dbReference type="PROSITE" id="PS50889">
    <property type="entry name" value="S4"/>
    <property type="match status" value="1"/>
</dbReference>
<dbReference type="InterPro" id="IPR000748">
    <property type="entry name" value="PsdUridine_synth_RsuA/RluB/E/F"/>
</dbReference>
<accession>A0A0F6ACH8</accession>
<dbReference type="Gene3D" id="3.30.70.1560">
    <property type="entry name" value="Alpha-L RNA-binding motif"/>
    <property type="match status" value="1"/>
</dbReference>
<evidence type="ECO:0000256" key="2">
    <source>
        <dbReference type="ARBA" id="ARBA00022884"/>
    </source>
</evidence>
<dbReference type="Pfam" id="PF01479">
    <property type="entry name" value="S4"/>
    <property type="match status" value="1"/>
</dbReference>
<dbReference type="InterPro" id="IPR050343">
    <property type="entry name" value="RsuA_PseudoU_synthase"/>
</dbReference>
<organism evidence="9 10">
    <name type="scientific">Pseudoalteromonas luteoviolacea S4054</name>
    <dbReference type="NCBI Taxonomy" id="1129367"/>
    <lineage>
        <taxon>Bacteria</taxon>
        <taxon>Pseudomonadati</taxon>
        <taxon>Pseudomonadota</taxon>
        <taxon>Gammaproteobacteria</taxon>
        <taxon>Alteromonadales</taxon>
        <taxon>Pseudoalteromonadaceae</taxon>
        <taxon>Pseudoalteromonas</taxon>
    </lineage>
</organism>
<comment type="catalytic activity">
    <reaction evidence="4">
        <text>uridine(516) in 16S rRNA = pseudouridine(516) in 16S rRNA</text>
        <dbReference type="Rhea" id="RHEA:38867"/>
        <dbReference type="Rhea" id="RHEA-COMP:10089"/>
        <dbReference type="Rhea" id="RHEA-COMP:10090"/>
        <dbReference type="ChEBI" id="CHEBI:65314"/>
        <dbReference type="ChEBI" id="CHEBI:65315"/>
        <dbReference type="EC" id="5.4.99.19"/>
    </reaction>
</comment>
<dbReference type="Gene3D" id="3.30.70.580">
    <property type="entry name" value="Pseudouridine synthase I, catalytic domain, N-terminal subdomain"/>
    <property type="match status" value="1"/>
</dbReference>
<comment type="function">
    <text evidence="5">Responsible for synthesis of pseudouridine from uracil-516 in 16S ribosomal RNA.</text>
</comment>
<dbReference type="SMART" id="SM00363">
    <property type="entry name" value="S4"/>
    <property type="match status" value="1"/>
</dbReference>
<dbReference type="RefSeq" id="WP_046355628.1">
    <property type="nucleotide sequence ID" value="NZ_AUXW01000139.1"/>
</dbReference>
<comment type="similarity">
    <text evidence="1 7">Belongs to the pseudouridine synthase RsuA family.</text>
</comment>
<evidence type="ECO:0000256" key="5">
    <source>
        <dbReference type="ARBA" id="ARBA00037590"/>
    </source>
</evidence>
<name>A0A0F6ACH8_9GAMM</name>
<dbReference type="CDD" id="cd00165">
    <property type="entry name" value="S4"/>
    <property type="match status" value="1"/>
</dbReference>
<dbReference type="PROSITE" id="PS01149">
    <property type="entry name" value="PSI_RSU"/>
    <property type="match status" value="1"/>
</dbReference>
<dbReference type="InterPro" id="IPR020103">
    <property type="entry name" value="PsdUridine_synth_cat_dom_sf"/>
</dbReference>
<dbReference type="EC" id="5.4.99.-" evidence="7"/>
<dbReference type="Pfam" id="PF00849">
    <property type="entry name" value="PseudoU_synth_2"/>
    <property type="match status" value="1"/>
</dbReference>
<keyword evidence="2 6" id="KW-0694">RNA-binding</keyword>
<dbReference type="InterPro" id="IPR042092">
    <property type="entry name" value="PsdUridine_s_RsuA/RluB/E/F_cat"/>
</dbReference>
<sequence>MKFPCRIDKFVSHINELPRSKVKILIKKGAVAINGEVTKKSDTQIHADDLIEVSGKHLKYLGKRYFMLNKPQGYICANHDELHPTVFDLLNEPNLKNFHVAGRLDIDTTGLVLITNDGDWSHQITSPKKEKFKTYLVETKEIITEDCLEKLRQGVALHNEKQHTRPALAQAIDKYALRLSICEGKYHQVKRMLAAVGNHVVELHREKISDIILDPNLAMGEYRHLTQQEVDIINAK</sequence>
<reference evidence="9 10" key="1">
    <citation type="journal article" date="2015" name="BMC Genomics">
        <title>Genome mining reveals unlocked bioactive potential of marine Gram-negative bacteria.</title>
        <authorList>
            <person name="Machado H."/>
            <person name="Sonnenschein E.C."/>
            <person name="Melchiorsen J."/>
            <person name="Gram L."/>
        </authorList>
    </citation>
    <scope>NUCLEOTIDE SEQUENCE [LARGE SCALE GENOMIC DNA]</scope>
    <source>
        <strain evidence="9 10">S4054</strain>
    </source>
</reference>
<feature type="domain" description="RNA-binding S4" evidence="8">
    <location>
        <begin position="5"/>
        <end position="66"/>
    </location>
</feature>
<dbReference type="PATRIC" id="fig|1129367.4.peg.1932"/>
<dbReference type="Proteomes" id="UP000033434">
    <property type="component" value="Unassembled WGS sequence"/>
</dbReference>
<protein>
    <recommendedName>
        <fullName evidence="7">Pseudouridine synthase</fullName>
        <ecNumber evidence="7">5.4.99.-</ecNumber>
    </recommendedName>
</protein>
<dbReference type="GO" id="GO:0003723">
    <property type="term" value="F:RNA binding"/>
    <property type="evidence" value="ECO:0007669"/>
    <property type="project" value="UniProtKB-KW"/>
</dbReference>
<comment type="caution">
    <text evidence="9">The sequence shown here is derived from an EMBL/GenBank/DDBJ whole genome shotgun (WGS) entry which is preliminary data.</text>
</comment>
<dbReference type="Gene3D" id="3.10.290.10">
    <property type="entry name" value="RNA-binding S4 domain"/>
    <property type="match status" value="1"/>
</dbReference>
<dbReference type="CDD" id="cd02553">
    <property type="entry name" value="PseudoU_synth_RsuA"/>
    <property type="match status" value="1"/>
</dbReference>
<dbReference type="FunFam" id="3.30.70.1560:FF:000001">
    <property type="entry name" value="Pseudouridine synthase"/>
    <property type="match status" value="1"/>
</dbReference>
<dbReference type="InterPro" id="IPR006145">
    <property type="entry name" value="PsdUridine_synth_RsuA/RluA"/>
</dbReference>
<evidence type="ECO:0000313" key="10">
    <source>
        <dbReference type="Proteomes" id="UP000033434"/>
    </source>
</evidence>
<dbReference type="PANTHER" id="PTHR47683:SF4">
    <property type="entry name" value="PSEUDOURIDINE SYNTHASE"/>
    <property type="match status" value="1"/>
</dbReference>
<dbReference type="EMBL" id="AUXW01000139">
    <property type="protein sequence ID" value="KKE83880.1"/>
    <property type="molecule type" value="Genomic_DNA"/>
</dbReference>